<dbReference type="GO" id="GO:0016853">
    <property type="term" value="F:isomerase activity"/>
    <property type="evidence" value="ECO:0007669"/>
    <property type="project" value="UniProtKB-KW"/>
</dbReference>
<dbReference type="NCBIfam" id="TIGR00654">
    <property type="entry name" value="PhzF_family"/>
    <property type="match status" value="1"/>
</dbReference>
<dbReference type="InterPro" id="IPR003719">
    <property type="entry name" value="Phenazine_PhzF-like"/>
</dbReference>
<evidence type="ECO:0000256" key="3">
    <source>
        <dbReference type="PIRSR" id="PIRSR016184-1"/>
    </source>
</evidence>
<dbReference type="Proteomes" id="UP000092819">
    <property type="component" value="Unassembled WGS sequence"/>
</dbReference>
<protein>
    <submittedName>
        <fullName evidence="4">Putative isomerase YddE</fullName>
        <ecNumber evidence="4">5.1.-.-</ecNumber>
    </submittedName>
</protein>
<name>A0A1C3JDD3_9VIBR</name>
<dbReference type="PIRSF" id="PIRSF016184">
    <property type="entry name" value="PhzC_PhzF"/>
    <property type="match status" value="1"/>
</dbReference>
<keyword evidence="5" id="KW-1185">Reference proteome</keyword>
<sequence>MLIVVSNIKDMSQRAMIADLGNIVHLGVIVDLEIYQVDSFTTQAFKGNPAGVCISKEPLDESLMFSIAEEMAVSETAFLALNTMTLKWFTPEVEVKLCGHGTLATVHVMKEQGLLETGDKVVFNTLSGELSAAVCESSIELDFPSTQLSLRSEPNLKLLEHLGIEPHQVVSFREFDSKQLIEVSNEQALLELSPNFDALKGIQGRGVVVTALTANTGLDFVSRYFAPWVGVNEDPVTGSAHCALTQHWAEKLNKIRFSAYQASRRGGYMSTELLASGRIKLIGSATTVISGVLKL</sequence>
<dbReference type="GO" id="GO:0005737">
    <property type="term" value="C:cytoplasm"/>
    <property type="evidence" value="ECO:0007669"/>
    <property type="project" value="TreeGrafter"/>
</dbReference>
<dbReference type="AlphaFoldDB" id="A0A1C3JDD3"/>
<dbReference type="SUPFAM" id="SSF54506">
    <property type="entry name" value="Diaminopimelate epimerase-like"/>
    <property type="match status" value="1"/>
</dbReference>
<feature type="active site" evidence="3">
    <location>
        <position position="75"/>
    </location>
</feature>
<keyword evidence="2 4" id="KW-0413">Isomerase</keyword>
<dbReference type="PANTHER" id="PTHR13774:SF17">
    <property type="entry name" value="PHENAZINE BIOSYNTHESIS-LIKE DOMAIN-CONTAINING PROTEIN"/>
    <property type="match status" value="1"/>
</dbReference>
<dbReference type="Gene3D" id="3.10.310.10">
    <property type="entry name" value="Diaminopimelate Epimerase, Chain A, domain 1"/>
    <property type="match status" value="2"/>
</dbReference>
<accession>A0A1C3JDD3</accession>
<dbReference type="EC" id="5.1.-.-" evidence="4"/>
<evidence type="ECO:0000256" key="1">
    <source>
        <dbReference type="ARBA" id="ARBA00008270"/>
    </source>
</evidence>
<evidence type="ECO:0000256" key="2">
    <source>
        <dbReference type="ARBA" id="ARBA00023235"/>
    </source>
</evidence>
<evidence type="ECO:0000313" key="4">
    <source>
        <dbReference type="EMBL" id="SBT13114.1"/>
    </source>
</evidence>
<comment type="similarity">
    <text evidence="1">Belongs to the PhzF family.</text>
</comment>
<dbReference type="Pfam" id="PF02567">
    <property type="entry name" value="PhzC-PhzF"/>
    <property type="match status" value="1"/>
</dbReference>
<dbReference type="EMBL" id="FLQZ01000036">
    <property type="protein sequence ID" value="SBT13114.1"/>
    <property type="molecule type" value="Genomic_DNA"/>
</dbReference>
<evidence type="ECO:0000313" key="5">
    <source>
        <dbReference type="Proteomes" id="UP000092819"/>
    </source>
</evidence>
<reference evidence="5" key="1">
    <citation type="submission" date="2016-06" db="EMBL/GenBank/DDBJ databases">
        <authorList>
            <person name="Rodrigo-Torres L."/>
            <person name="Arahal D.R."/>
        </authorList>
    </citation>
    <scope>NUCLEOTIDE SEQUENCE [LARGE SCALE GENOMIC DNA]</scope>
    <source>
        <strain evidence="5">CECT 7224</strain>
    </source>
</reference>
<gene>
    <name evidence="4" type="primary">yddE</name>
    <name evidence="4" type="ORF">VCE7224_01858</name>
</gene>
<proteinExistence type="inferred from homology"/>
<dbReference type="PANTHER" id="PTHR13774">
    <property type="entry name" value="PHENAZINE BIOSYNTHESIS PROTEIN"/>
    <property type="match status" value="1"/>
</dbReference>
<organism evidence="4 5">
    <name type="scientific">Vibrio celticus</name>
    <dbReference type="NCBI Taxonomy" id="446372"/>
    <lineage>
        <taxon>Bacteria</taxon>
        <taxon>Pseudomonadati</taxon>
        <taxon>Pseudomonadota</taxon>
        <taxon>Gammaproteobacteria</taxon>
        <taxon>Vibrionales</taxon>
        <taxon>Vibrionaceae</taxon>
        <taxon>Vibrio</taxon>
    </lineage>
</organism>